<dbReference type="InterPro" id="IPR040570">
    <property type="entry name" value="LAL_C2"/>
</dbReference>
<dbReference type="Pfam" id="PF13535">
    <property type="entry name" value="ATP-grasp_4"/>
    <property type="match status" value="1"/>
</dbReference>
<organism evidence="6 7">
    <name type="scientific">Nonomuraea typhae</name>
    <dbReference type="NCBI Taxonomy" id="2603600"/>
    <lineage>
        <taxon>Bacteria</taxon>
        <taxon>Bacillati</taxon>
        <taxon>Actinomycetota</taxon>
        <taxon>Actinomycetes</taxon>
        <taxon>Streptosporangiales</taxon>
        <taxon>Streptosporangiaceae</taxon>
        <taxon>Nonomuraea</taxon>
    </lineage>
</organism>
<keyword evidence="3 4" id="KW-0067">ATP-binding</keyword>
<dbReference type="Proteomes" id="UP001612741">
    <property type="component" value="Unassembled WGS sequence"/>
</dbReference>
<dbReference type="InterPro" id="IPR011761">
    <property type="entry name" value="ATP-grasp"/>
</dbReference>
<keyword evidence="2 4" id="KW-0547">Nucleotide-binding</keyword>
<dbReference type="SUPFAM" id="SSF56059">
    <property type="entry name" value="Glutathione synthetase ATP-binding domain-like"/>
    <property type="match status" value="1"/>
</dbReference>
<evidence type="ECO:0000256" key="2">
    <source>
        <dbReference type="ARBA" id="ARBA00022741"/>
    </source>
</evidence>
<evidence type="ECO:0000256" key="1">
    <source>
        <dbReference type="ARBA" id="ARBA00022598"/>
    </source>
</evidence>
<evidence type="ECO:0000259" key="5">
    <source>
        <dbReference type="PROSITE" id="PS50975"/>
    </source>
</evidence>
<sequence length="387" mass="39477">MSWFVLVEGGASSRRFCARARELGLTPIVLTREPGRAADGVETLRADTGDPAVVLAACRRLGGRVAGITSGSAQHQATAAEAAGRLGLPHPDPAAIRACRDKAVQRALLREAGVPGAAFATARTPGIAVAAAQAIGFPVVVKPVAGSGSAATRLCLDAAEAEAAAHDALRAGSAVMVEEYLRGAEYSVETFDDRVVGVTRKHLGAEPYFVEIGHDFPAPLDPAARAEAGELAHAALKSLELCWGPAHIEIRYGAAGARIVGVGPRPAGGLVARMVEAATGIDLVLHTVAKAAGLDLPPRATTRRAASIRFLVAAREGRLAGVDGLEAARAVPGVVEAGLTREPGQEVRVRGSSRDRLGYVIAAAGTGVAAARAAATGLAGLTARITR</sequence>
<dbReference type="InterPro" id="IPR052032">
    <property type="entry name" value="ATP-dep_AA_Ligase"/>
</dbReference>
<keyword evidence="7" id="KW-1185">Reference proteome</keyword>
<dbReference type="EMBL" id="JBITGY010000007">
    <property type="protein sequence ID" value="MFI6501241.1"/>
    <property type="molecule type" value="Genomic_DNA"/>
</dbReference>
<comment type="caution">
    <text evidence="6">The sequence shown here is derived from an EMBL/GenBank/DDBJ whole genome shotgun (WGS) entry which is preliminary data.</text>
</comment>
<evidence type="ECO:0000313" key="7">
    <source>
        <dbReference type="Proteomes" id="UP001612741"/>
    </source>
</evidence>
<name>A0ABW7YZA3_9ACTN</name>
<proteinExistence type="predicted"/>
<dbReference type="Gene3D" id="3.30.470.20">
    <property type="entry name" value="ATP-grasp fold, B domain"/>
    <property type="match status" value="1"/>
</dbReference>
<gene>
    <name evidence="6" type="ORF">ACIBG2_27955</name>
</gene>
<evidence type="ECO:0000313" key="6">
    <source>
        <dbReference type="EMBL" id="MFI6501241.1"/>
    </source>
</evidence>
<evidence type="ECO:0000256" key="3">
    <source>
        <dbReference type="ARBA" id="ARBA00022840"/>
    </source>
</evidence>
<accession>A0ABW7YZA3</accession>
<dbReference type="SMART" id="SM01209">
    <property type="entry name" value="GARS_A"/>
    <property type="match status" value="1"/>
</dbReference>
<dbReference type="Pfam" id="PF18603">
    <property type="entry name" value="LAL_C2"/>
    <property type="match status" value="1"/>
</dbReference>
<dbReference type="PANTHER" id="PTHR43585">
    <property type="entry name" value="FUMIPYRROLE BIOSYNTHESIS PROTEIN C"/>
    <property type="match status" value="1"/>
</dbReference>
<keyword evidence="1" id="KW-0436">Ligase</keyword>
<dbReference type="RefSeq" id="WP_397085625.1">
    <property type="nucleotide sequence ID" value="NZ_JBITGY010000007.1"/>
</dbReference>
<evidence type="ECO:0000256" key="4">
    <source>
        <dbReference type="PROSITE-ProRule" id="PRU00409"/>
    </source>
</evidence>
<dbReference type="PANTHER" id="PTHR43585:SF2">
    <property type="entry name" value="ATP-GRASP ENZYME FSQD"/>
    <property type="match status" value="1"/>
</dbReference>
<dbReference type="PROSITE" id="PS50975">
    <property type="entry name" value="ATP_GRASP"/>
    <property type="match status" value="1"/>
</dbReference>
<reference evidence="6 7" key="1">
    <citation type="submission" date="2024-10" db="EMBL/GenBank/DDBJ databases">
        <title>The Natural Products Discovery Center: Release of the First 8490 Sequenced Strains for Exploring Actinobacteria Biosynthetic Diversity.</title>
        <authorList>
            <person name="Kalkreuter E."/>
            <person name="Kautsar S.A."/>
            <person name="Yang D."/>
            <person name="Bader C.D."/>
            <person name="Teijaro C.N."/>
            <person name="Fluegel L."/>
            <person name="Davis C.M."/>
            <person name="Simpson J.R."/>
            <person name="Lauterbach L."/>
            <person name="Steele A.D."/>
            <person name="Gui C."/>
            <person name="Meng S."/>
            <person name="Li G."/>
            <person name="Viehrig K."/>
            <person name="Ye F."/>
            <person name="Su P."/>
            <person name="Kiefer A.F."/>
            <person name="Nichols A."/>
            <person name="Cepeda A.J."/>
            <person name="Yan W."/>
            <person name="Fan B."/>
            <person name="Jiang Y."/>
            <person name="Adhikari A."/>
            <person name="Zheng C.-J."/>
            <person name="Schuster L."/>
            <person name="Cowan T.M."/>
            <person name="Smanski M.J."/>
            <person name="Chevrette M.G."/>
            <person name="De Carvalho L.P.S."/>
            <person name="Shen B."/>
        </authorList>
    </citation>
    <scope>NUCLEOTIDE SEQUENCE [LARGE SCALE GENOMIC DNA]</scope>
    <source>
        <strain evidence="6 7">NPDC050545</strain>
    </source>
</reference>
<protein>
    <submittedName>
        <fullName evidence="6">ATP-grasp domain-containing protein</fullName>
    </submittedName>
</protein>
<feature type="domain" description="ATP-grasp" evidence="5">
    <location>
        <begin position="106"/>
        <end position="292"/>
    </location>
</feature>